<evidence type="ECO:0000259" key="6">
    <source>
        <dbReference type="PROSITE" id="PS50157"/>
    </source>
</evidence>
<dbReference type="InterPro" id="IPR036770">
    <property type="entry name" value="Ankyrin_rpt-contain_sf"/>
</dbReference>
<feature type="non-terminal residue" evidence="7">
    <location>
        <position position="534"/>
    </location>
</feature>
<dbReference type="Gene3D" id="2.60.120.330">
    <property type="entry name" value="B-lactam Antibiotic, Isopenicillin N Synthase, Chain"/>
    <property type="match status" value="1"/>
</dbReference>
<feature type="repeat" description="ANK" evidence="3">
    <location>
        <begin position="172"/>
        <end position="194"/>
    </location>
</feature>
<comment type="caution">
    <text evidence="7">The sequence shown here is derived from an EMBL/GenBank/DDBJ whole genome shotgun (WGS) entry which is preliminary data.</text>
</comment>
<dbReference type="EMBL" id="CAJNJA010019113">
    <property type="protein sequence ID" value="CAE7438935.1"/>
    <property type="molecule type" value="Genomic_DNA"/>
</dbReference>
<dbReference type="Proteomes" id="UP000601435">
    <property type="component" value="Unassembled WGS sequence"/>
</dbReference>
<evidence type="ECO:0000313" key="8">
    <source>
        <dbReference type="Proteomes" id="UP000601435"/>
    </source>
</evidence>
<dbReference type="PANTHER" id="PTHR24198">
    <property type="entry name" value="ANKYRIN REPEAT AND PROTEIN KINASE DOMAIN-CONTAINING PROTEIN"/>
    <property type="match status" value="1"/>
</dbReference>
<name>A0A812RII5_9DINO</name>
<accession>A0A812RII5</accession>
<dbReference type="OrthoDB" id="438431at2759"/>
<dbReference type="PROSITE" id="PS50297">
    <property type="entry name" value="ANK_REP_REGION"/>
    <property type="match status" value="2"/>
</dbReference>
<keyword evidence="4" id="KW-0479">Metal-binding</keyword>
<dbReference type="SMART" id="SM00248">
    <property type="entry name" value="ANK"/>
    <property type="match status" value="5"/>
</dbReference>
<dbReference type="Pfam" id="PF00023">
    <property type="entry name" value="Ank"/>
    <property type="match status" value="1"/>
</dbReference>
<keyword evidence="8" id="KW-1185">Reference proteome</keyword>
<dbReference type="GO" id="GO:0008270">
    <property type="term" value="F:zinc ion binding"/>
    <property type="evidence" value="ECO:0007669"/>
    <property type="project" value="UniProtKB-KW"/>
</dbReference>
<evidence type="ECO:0000256" key="5">
    <source>
        <dbReference type="SAM" id="MobiDB-lite"/>
    </source>
</evidence>
<keyword evidence="4" id="KW-0862">Zinc</keyword>
<dbReference type="PROSITE" id="PS50157">
    <property type="entry name" value="ZINC_FINGER_C2H2_2"/>
    <property type="match status" value="1"/>
</dbReference>
<keyword evidence="2 3" id="KW-0040">ANK repeat</keyword>
<sequence>HLPETASGLLAHARVNSVGEILFLTKEQMAWQRGQGQLLCPDCGQFFVGERGLQDHQRKKHCKAVTEALDVVHWSRLQLVPLRTPVTPPPTPSKGTRVHLDEGLRLAAAGDVKALAALLREGGDGAGLRKWDLQTCDQHGSNALLWAAGGGHLETCQLLVAEGLDPTSQQKDRRTALHWAARNGHLSVCRWLVEVCGLDPDDPTRDGTVPLHWAVWQEHEEVCSWLLEARANLHAKNKYGCNASQWAALAGSVKMCRWLQREGLDLKLLNFNGHSALHKAAVKGGFDCCRWLLRADEEGKEGEGDGGGLGLEQLRPDRDGHRPSTMARCGGFEELSRWLQSLESELDAQTKRPDLLKASEDAEFLHQALTSAVGPRLFYQLPKLTARYMRKIALSPGCLEEFQSRSEFEERATPYHFANALIILKAAGETQAASELFEEARAVAWQGQRPITWDSLQQTPAVHISGLTHRPFWDPTQLPLAQKLKDHFPIIQQELLALRQKSVSYPAYPNLVEQSGVWDMLQLYVGRQWNEDAC</sequence>
<proteinExistence type="predicted"/>
<feature type="domain" description="C2H2-type" evidence="6">
    <location>
        <begin position="38"/>
        <end position="61"/>
    </location>
</feature>
<dbReference type="InterPro" id="IPR002110">
    <property type="entry name" value="Ankyrin_rpt"/>
</dbReference>
<protein>
    <submittedName>
        <fullName evidence="7">Ankrd28 protein</fullName>
    </submittedName>
</protein>
<evidence type="ECO:0000313" key="7">
    <source>
        <dbReference type="EMBL" id="CAE7438935.1"/>
    </source>
</evidence>
<dbReference type="Pfam" id="PF12796">
    <property type="entry name" value="Ank_2"/>
    <property type="match status" value="1"/>
</dbReference>
<evidence type="ECO:0000256" key="1">
    <source>
        <dbReference type="ARBA" id="ARBA00022737"/>
    </source>
</evidence>
<dbReference type="InterPro" id="IPR027443">
    <property type="entry name" value="IPNS-like_sf"/>
</dbReference>
<evidence type="ECO:0000256" key="3">
    <source>
        <dbReference type="PROSITE-ProRule" id="PRU00023"/>
    </source>
</evidence>
<dbReference type="PANTHER" id="PTHR24198:SF194">
    <property type="entry name" value="INVERSIN-A"/>
    <property type="match status" value="1"/>
</dbReference>
<dbReference type="PROSITE" id="PS50088">
    <property type="entry name" value="ANK_REPEAT"/>
    <property type="match status" value="3"/>
</dbReference>
<organism evidence="7 8">
    <name type="scientific">Symbiodinium necroappetens</name>
    <dbReference type="NCBI Taxonomy" id="1628268"/>
    <lineage>
        <taxon>Eukaryota</taxon>
        <taxon>Sar</taxon>
        <taxon>Alveolata</taxon>
        <taxon>Dinophyceae</taxon>
        <taxon>Suessiales</taxon>
        <taxon>Symbiodiniaceae</taxon>
        <taxon>Symbiodinium</taxon>
    </lineage>
</organism>
<dbReference type="AlphaFoldDB" id="A0A812RII5"/>
<feature type="repeat" description="ANK" evidence="3">
    <location>
        <begin position="139"/>
        <end position="171"/>
    </location>
</feature>
<keyword evidence="1" id="KW-0677">Repeat</keyword>
<evidence type="ECO:0000256" key="4">
    <source>
        <dbReference type="PROSITE-ProRule" id="PRU00042"/>
    </source>
</evidence>
<feature type="region of interest" description="Disordered" evidence="5">
    <location>
        <begin position="299"/>
        <end position="323"/>
    </location>
</feature>
<keyword evidence="4" id="KW-0863">Zinc-finger</keyword>
<gene>
    <name evidence="7" type="primary">Ankrd28</name>
    <name evidence="7" type="ORF">SNEC2469_LOCUS12067</name>
</gene>
<dbReference type="Gene3D" id="1.25.40.20">
    <property type="entry name" value="Ankyrin repeat-containing domain"/>
    <property type="match status" value="2"/>
</dbReference>
<dbReference type="InterPro" id="IPR013087">
    <property type="entry name" value="Znf_C2H2_type"/>
</dbReference>
<feature type="non-terminal residue" evidence="7">
    <location>
        <position position="1"/>
    </location>
</feature>
<feature type="repeat" description="ANK" evidence="3">
    <location>
        <begin position="206"/>
        <end position="238"/>
    </location>
</feature>
<dbReference type="PROSITE" id="PS00028">
    <property type="entry name" value="ZINC_FINGER_C2H2_1"/>
    <property type="match status" value="1"/>
</dbReference>
<dbReference type="SUPFAM" id="SSF48403">
    <property type="entry name" value="Ankyrin repeat"/>
    <property type="match status" value="1"/>
</dbReference>
<evidence type="ECO:0000256" key="2">
    <source>
        <dbReference type="ARBA" id="ARBA00023043"/>
    </source>
</evidence>
<reference evidence="7" key="1">
    <citation type="submission" date="2021-02" db="EMBL/GenBank/DDBJ databases">
        <authorList>
            <person name="Dougan E. K."/>
            <person name="Rhodes N."/>
            <person name="Thang M."/>
            <person name="Chan C."/>
        </authorList>
    </citation>
    <scope>NUCLEOTIDE SEQUENCE</scope>
</reference>